<protein>
    <recommendedName>
        <fullName evidence="8">DoxX family protein</fullName>
    </recommendedName>
</protein>
<organism evidence="6 7">
    <name type="scientific">Pseudomonas taeanensis MS-3</name>
    <dbReference type="NCBI Taxonomy" id="1395571"/>
    <lineage>
        <taxon>Bacteria</taxon>
        <taxon>Pseudomonadati</taxon>
        <taxon>Pseudomonadota</taxon>
        <taxon>Gammaproteobacteria</taxon>
        <taxon>Pseudomonadales</taxon>
        <taxon>Pseudomonadaceae</taxon>
        <taxon>Pseudomonas</taxon>
    </lineage>
</organism>
<evidence type="ECO:0000256" key="2">
    <source>
        <dbReference type="ARBA" id="ARBA00022692"/>
    </source>
</evidence>
<keyword evidence="4 5" id="KW-0472">Membrane</keyword>
<evidence type="ECO:0000256" key="4">
    <source>
        <dbReference type="ARBA" id="ARBA00023136"/>
    </source>
</evidence>
<dbReference type="STRING" id="1395571.TMS3_0105255"/>
<dbReference type="PANTHER" id="PTHR36974:SF1">
    <property type="entry name" value="DOXX FAMILY MEMBRANE PROTEIN"/>
    <property type="match status" value="1"/>
</dbReference>
<dbReference type="InterPro" id="IPR032808">
    <property type="entry name" value="DoxX"/>
</dbReference>
<feature type="transmembrane region" description="Helical" evidence="5">
    <location>
        <begin position="97"/>
        <end position="118"/>
    </location>
</feature>
<dbReference type="GO" id="GO:0016020">
    <property type="term" value="C:membrane"/>
    <property type="evidence" value="ECO:0007669"/>
    <property type="project" value="UniProtKB-SubCell"/>
</dbReference>
<evidence type="ECO:0000313" key="7">
    <source>
        <dbReference type="Proteomes" id="UP000030063"/>
    </source>
</evidence>
<evidence type="ECO:0000256" key="5">
    <source>
        <dbReference type="SAM" id="Phobius"/>
    </source>
</evidence>
<keyword evidence="2 5" id="KW-0812">Transmembrane</keyword>
<dbReference type="PANTHER" id="PTHR36974">
    <property type="entry name" value="MEMBRANE PROTEIN-RELATED"/>
    <property type="match status" value="1"/>
</dbReference>
<reference evidence="6 7" key="1">
    <citation type="journal article" date="2014" name="Genome Announc.">
        <title>Draft Genome Sequence of Petroleum Oil-Degrading Marine Bacterium Pseudomonas taeanensis Strain MS-3, Isolated from a Crude Oil-Contaminated Seashore.</title>
        <authorList>
            <person name="Lee S.Y."/>
            <person name="Kim S.H."/>
            <person name="Lee D.G."/>
            <person name="Shin S."/>
            <person name="Yun S.H."/>
            <person name="Choi C.W."/>
            <person name="Chung Y.H."/>
            <person name="Choi J.S."/>
            <person name="Kahng H.Y."/>
            <person name="Kim S.I."/>
        </authorList>
    </citation>
    <scope>NUCLEOTIDE SEQUENCE [LARGE SCALE GENOMIC DNA]</scope>
    <source>
        <strain evidence="6 7">MS-3</strain>
    </source>
</reference>
<feature type="transmembrane region" description="Helical" evidence="5">
    <location>
        <begin position="60"/>
        <end position="77"/>
    </location>
</feature>
<dbReference type="EMBL" id="AWSQ01000001">
    <property type="protein sequence ID" value="KFX71333.1"/>
    <property type="molecule type" value="Genomic_DNA"/>
</dbReference>
<gene>
    <name evidence="6" type="ORF">TMS3_0105255</name>
</gene>
<accession>A0A0A1YQF5</accession>
<proteinExistence type="predicted"/>
<dbReference type="Pfam" id="PF13564">
    <property type="entry name" value="DoxX_2"/>
    <property type="match status" value="1"/>
</dbReference>
<comment type="subcellular location">
    <subcellularLocation>
        <location evidence="1">Membrane</location>
        <topology evidence="1">Multi-pass membrane protein</topology>
    </subcellularLocation>
</comment>
<keyword evidence="7" id="KW-1185">Reference proteome</keyword>
<dbReference type="eggNOG" id="COG4270">
    <property type="taxonomic scope" value="Bacteria"/>
</dbReference>
<dbReference type="OrthoDB" id="8856615at2"/>
<dbReference type="AlphaFoldDB" id="A0A0A1YQF5"/>
<evidence type="ECO:0008006" key="8">
    <source>
        <dbReference type="Google" id="ProtNLM"/>
    </source>
</evidence>
<evidence type="ECO:0000313" key="6">
    <source>
        <dbReference type="EMBL" id="KFX71333.1"/>
    </source>
</evidence>
<evidence type="ECO:0000256" key="1">
    <source>
        <dbReference type="ARBA" id="ARBA00004141"/>
    </source>
</evidence>
<feature type="transmembrane region" description="Helical" evidence="5">
    <location>
        <begin position="30"/>
        <end position="53"/>
    </location>
</feature>
<keyword evidence="3 5" id="KW-1133">Transmembrane helix</keyword>
<sequence length="134" mass="14989">MRLAMTLALLFAGSDHLLNPQRYLPMLPDFLPYHLELVLFTGLCELAGAIGLLLPRWRRWAAIALAVYFVCVFPANIKNALDGLSVEGLPAATWYYWLRLPFQPLIIFWALYAGEVVGARPGPLPARRTAPVAR</sequence>
<name>A0A0A1YQF5_9PSED</name>
<dbReference type="Proteomes" id="UP000030063">
    <property type="component" value="Unassembled WGS sequence"/>
</dbReference>
<comment type="caution">
    <text evidence="6">The sequence shown here is derived from an EMBL/GenBank/DDBJ whole genome shotgun (WGS) entry which is preliminary data.</text>
</comment>
<evidence type="ECO:0000256" key="3">
    <source>
        <dbReference type="ARBA" id="ARBA00022989"/>
    </source>
</evidence>